<evidence type="ECO:0000256" key="2">
    <source>
        <dbReference type="ARBA" id="ARBA00022679"/>
    </source>
</evidence>
<dbReference type="Pfam" id="PF03598">
    <property type="entry name" value="CdhC"/>
    <property type="match status" value="1"/>
</dbReference>
<dbReference type="EMBL" id="BARS01005412">
    <property type="protein sequence ID" value="GAF72986.1"/>
    <property type="molecule type" value="Genomic_DNA"/>
</dbReference>
<dbReference type="GO" id="GO:0043885">
    <property type="term" value="F:anaerobic carbon-monoxide dehydrogenase activity"/>
    <property type="evidence" value="ECO:0007669"/>
    <property type="project" value="InterPro"/>
</dbReference>
<organism evidence="3">
    <name type="scientific">marine sediment metagenome</name>
    <dbReference type="NCBI Taxonomy" id="412755"/>
    <lineage>
        <taxon>unclassified sequences</taxon>
        <taxon>metagenomes</taxon>
        <taxon>ecological metagenomes</taxon>
    </lineage>
</organism>
<evidence type="ECO:0000256" key="1">
    <source>
        <dbReference type="ARBA" id="ARBA00012244"/>
    </source>
</evidence>
<proteinExistence type="predicted"/>
<dbReference type="InterPro" id="IPR038571">
    <property type="entry name" value="CO_DH/Ac-CoA_synth_bsu_3_sf"/>
</dbReference>
<protein>
    <recommendedName>
        <fullName evidence="1">CO-methylating acetyl-CoA synthase</fullName>
        <ecNumber evidence="1">2.3.1.169</ecNumber>
    </recommendedName>
</protein>
<dbReference type="InterPro" id="IPR011254">
    <property type="entry name" value="Prismane-like_sf"/>
</dbReference>
<keyword evidence="2" id="KW-0808">Transferase</keyword>
<dbReference type="GO" id="GO:0043884">
    <property type="term" value="F:CO-methylating acetyl-CoA synthase activity"/>
    <property type="evidence" value="ECO:0007669"/>
    <property type="project" value="UniProtKB-EC"/>
</dbReference>
<dbReference type="Gene3D" id="3.30.1650.10">
    <property type="entry name" value="Bifunctional carbon monoxide dehydrogenase/acetyl-coa synthase(codh/acs), Chain M, domain 3"/>
    <property type="match status" value="1"/>
</dbReference>
<dbReference type="EC" id="2.3.1.169" evidence="1"/>
<dbReference type="GO" id="GO:0006084">
    <property type="term" value="P:acetyl-CoA metabolic process"/>
    <property type="evidence" value="ECO:0007669"/>
    <property type="project" value="InterPro"/>
</dbReference>
<dbReference type="AlphaFoldDB" id="X0SCZ6"/>
<dbReference type="SUPFAM" id="SSF56821">
    <property type="entry name" value="Prismane protein-like"/>
    <property type="match status" value="1"/>
</dbReference>
<reference evidence="3" key="1">
    <citation type="journal article" date="2014" name="Front. Microbiol.">
        <title>High frequency of phylogenetically diverse reductive dehalogenase-homologous genes in deep subseafloor sedimentary metagenomes.</title>
        <authorList>
            <person name="Kawai M."/>
            <person name="Futagami T."/>
            <person name="Toyoda A."/>
            <person name="Takaki Y."/>
            <person name="Nishi S."/>
            <person name="Hori S."/>
            <person name="Arai W."/>
            <person name="Tsubouchi T."/>
            <person name="Morono Y."/>
            <person name="Uchiyama I."/>
            <person name="Ito T."/>
            <person name="Fujiyama A."/>
            <person name="Inagaki F."/>
            <person name="Takami H."/>
        </authorList>
    </citation>
    <scope>NUCLEOTIDE SEQUENCE</scope>
    <source>
        <strain evidence="3">Expedition CK06-06</strain>
    </source>
</reference>
<sequence>MKAFDRDITRLREYIAERAEIGKKVSRLDFGNGEDPSSFSSEGKPTIILREDTWVELGNPGTASLAVVLLTESLELVNDGAISLVGPDIPEVKGSLPFAQILLVGSTTLKDEDYRKLNSAQYELGLKGYMIKSLPSGLSIWSRASKDGVQDGLSFAVLGNALGDSFKSRFDLQSLEVIFVTSSEDDVKELGDISDKARRILGAMNKMVEELSFDCSTCEYSDVCGEVLELKKMRQKLLESR</sequence>
<dbReference type="InterPro" id="IPR004461">
    <property type="entry name" value="CO_DH/Ac-CoA_synth_bsu"/>
</dbReference>
<evidence type="ECO:0000313" key="3">
    <source>
        <dbReference type="EMBL" id="GAF72986.1"/>
    </source>
</evidence>
<gene>
    <name evidence="3" type="ORF">S01H1_10604</name>
</gene>
<name>X0SCZ6_9ZZZZ</name>
<comment type="caution">
    <text evidence="3">The sequence shown here is derived from an EMBL/GenBank/DDBJ whole genome shotgun (WGS) entry which is preliminary data.</text>
</comment>
<accession>X0SCZ6</accession>